<protein>
    <recommendedName>
        <fullName evidence="3">RNase H type-1 domain-containing protein</fullName>
    </recommendedName>
</protein>
<organism evidence="1 2">
    <name type="scientific">Cinchona calisaya</name>
    <dbReference type="NCBI Taxonomy" id="153742"/>
    <lineage>
        <taxon>Eukaryota</taxon>
        <taxon>Viridiplantae</taxon>
        <taxon>Streptophyta</taxon>
        <taxon>Embryophyta</taxon>
        <taxon>Tracheophyta</taxon>
        <taxon>Spermatophyta</taxon>
        <taxon>Magnoliopsida</taxon>
        <taxon>eudicotyledons</taxon>
        <taxon>Gunneridae</taxon>
        <taxon>Pentapetalae</taxon>
        <taxon>asterids</taxon>
        <taxon>lamiids</taxon>
        <taxon>Gentianales</taxon>
        <taxon>Rubiaceae</taxon>
        <taxon>Cinchonoideae</taxon>
        <taxon>Cinchoneae</taxon>
        <taxon>Cinchona</taxon>
    </lineage>
</organism>
<comment type="caution">
    <text evidence="1">The sequence shown here is derived from an EMBL/GenBank/DDBJ whole genome shotgun (WGS) entry which is preliminary data.</text>
</comment>
<sequence length="111" mass="12154">MAGVHPKYFVDVVSATFLSPPIERPMLYRGDFSLQPAPVPVAWRWPTCELFKLNVDGFSIGGGNSGSGDSIRDSSRVPIHAFNNYYGITSNVVAELLALRDGLNHRLSNGF</sequence>
<dbReference type="EMBL" id="JBJUIK010000003">
    <property type="protein sequence ID" value="KAL3533245.1"/>
    <property type="molecule type" value="Genomic_DNA"/>
</dbReference>
<dbReference type="AlphaFoldDB" id="A0ABD3AQ07"/>
<dbReference type="Proteomes" id="UP001630127">
    <property type="component" value="Unassembled WGS sequence"/>
</dbReference>
<keyword evidence="2" id="KW-1185">Reference proteome</keyword>
<proteinExistence type="predicted"/>
<evidence type="ECO:0000313" key="1">
    <source>
        <dbReference type="EMBL" id="KAL3533245.1"/>
    </source>
</evidence>
<accession>A0ABD3AQ07</accession>
<name>A0ABD3AQ07_9GENT</name>
<reference evidence="1 2" key="1">
    <citation type="submission" date="2024-11" db="EMBL/GenBank/DDBJ databases">
        <title>A near-complete genome assembly of Cinchona calisaya.</title>
        <authorList>
            <person name="Lian D.C."/>
            <person name="Zhao X.W."/>
            <person name="Wei L."/>
        </authorList>
    </citation>
    <scope>NUCLEOTIDE SEQUENCE [LARGE SCALE GENOMIC DNA]</scope>
    <source>
        <tissue evidence="1">Nenye</tissue>
    </source>
</reference>
<evidence type="ECO:0008006" key="3">
    <source>
        <dbReference type="Google" id="ProtNLM"/>
    </source>
</evidence>
<evidence type="ECO:0000313" key="2">
    <source>
        <dbReference type="Proteomes" id="UP001630127"/>
    </source>
</evidence>
<gene>
    <name evidence="1" type="ORF">ACH5RR_006766</name>
</gene>